<feature type="non-terminal residue" evidence="1">
    <location>
        <position position="54"/>
    </location>
</feature>
<accession>A0ACA9MQB4</accession>
<name>A0ACA9MQB4_9GLOM</name>
<comment type="caution">
    <text evidence="1">The sequence shown here is derived from an EMBL/GenBank/DDBJ whole genome shotgun (WGS) entry which is preliminary data.</text>
</comment>
<organism evidence="1 2">
    <name type="scientific">Racocetra persica</name>
    <dbReference type="NCBI Taxonomy" id="160502"/>
    <lineage>
        <taxon>Eukaryota</taxon>
        <taxon>Fungi</taxon>
        <taxon>Fungi incertae sedis</taxon>
        <taxon>Mucoromycota</taxon>
        <taxon>Glomeromycotina</taxon>
        <taxon>Glomeromycetes</taxon>
        <taxon>Diversisporales</taxon>
        <taxon>Gigasporaceae</taxon>
        <taxon>Racocetra</taxon>
    </lineage>
</organism>
<evidence type="ECO:0000313" key="1">
    <source>
        <dbReference type="EMBL" id="CAG8607345.1"/>
    </source>
</evidence>
<sequence length="54" mass="6314">MSKVPQVATQNQRELKRLHNTRNDEICYLKGRSARKPNTRKQKEATRNNNCSNS</sequence>
<gene>
    <name evidence="1" type="ORF">RPERSI_LOCUS6160</name>
</gene>
<protein>
    <submittedName>
        <fullName evidence="1">19286_t:CDS:1</fullName>
    </submittedName>
</protein>
<evidence type="ECO:0000313" key="2">
    <source>
        <dbReference type="Proteomes" id="UP000789920"/>
    </source>
</evidence>
<keyword evidence="2" id="KW-1185">Reference proteome</keyword>
<dbReference type="Proteomes" id="UP000789920">
    <property type="component" value="Unassembled WGS sequence"/>
</dbReference>
<reference evidence="1" key="1">
    <citation type="submission" date="2021-06" db="EMBL/GenBank/DDBJ databases">
        <authorList>
            <person name="Kallberg Y."/>
            <person name="Tangrot J."/>
            <person name="Rosling A."/>
        </authorList>
    </citation>
    <scope>NUCLEOTIDE SEQUENCE</scope>
    <source>
        <strain evidence="1">MA461A</strain>
    </source>
</reference>
<dbReference type="EMBL" id="CAJVQC010009649">
    <property type="protein sequence ID" value="CAG8607345.1"/>
    <property type="molecule type" value="Genomic_DNA"/>
</dbReference>
<proteinExistence type="predicted"/>